<protein>
    <submittedName>
        <fullName evidence="2">Tudor domain-containing 1</fullName>
    </submittedName>
</protein>
<dbReference type="SUPFAM" id="SSF48371">
    <property type="entry name" value="ARM repeat"/>
    <property type="match status" value="1"/>
</dbReference>
<feature type="compositionally biased region" description="Polar residues" evidence="1">
    <location>
        <begin position="48"/>
        <end position="67"/>
    </location>
</feature>
<name>A0A7D9DBD6_PARCT</name>
<dbReference type="OrthoDB" id="5977943at2759"/>
<feature type="region of interest" description="Disordered" evidence="1">
    <location>
        <begin position="776"/>
        <end position="795"/>
    </location>
</feature>
<feature type="compositionally biased region" description="Polar residues" evidence="1">
    <location>
        <begin position="95"/>
        <end position="109"/>
    </location>
</feature>
<feature type="compositionally biased region" description="Basic and acidic residues" evidence="1">
    <location>
        <begin position="780"/>
        <end position="789"/>
    </location>
</feature>
<sequence>MYGRGRGSYLGLLLESQIGKSATASTINSGKGKTLSGKTSDNVLNVENSLSSPRQIVSSTSTISSHPQDNDKKSPQPTWTSLDLLGNRGKRNLRGSDSSPKLTQENSQASEEDQTRNLKTDPVKKVHLISPEEFLLSPQANNRVTDEPQEISEIGTSSENSESNTSSTSRYIPPHLRKGFSGKPDICPDPAIAKYKKLDAPTYTLTGTAECHAPQTMVESELNWHKWKLQRCFKKLINNLSVENVVGLSVEIRKICEASQLSTKFPGTSEVNVLVDLLVARVIEQKDSFEVAVQMCQLLNVIYKDEFPANLKDILRQYRQETFSGVANKNSMCENFCIFLGKLCDIAKDETKSFQDCLRQSVVGCLHDWISSFQTADECSQEAEVKVSYLCYLLEVTKSVLTTEKGTWVKSCFGKIKNCILNEKVAGSVKENLLDHVIKCSLQSPTTKENEILKANAESAPSTKTASDSHLSDDAYKNVKRMLSDLELSHLLEKFQDNLIRDTLLCAEKNELKNTLQEAGFAPGAILEIQLYLEKNGDNFHDNVPEKMQETKPGRVIDPQTRVRNLENNLKEILSTIESEKKEQAEVQNEAEKQKESDTEVENVEPLDLKELQDNLMTNYQNSLEQRAIPQSTCRPPPGFSHQGEENRTPPSSEEIQAINTELRVANHFPDLTTTREVSLAGERKNNIMEFKDENTQAGNPVVNLTQNGGKRNYNERSFPKYKGRGRGRRDVSGTLESSKDNSESLVFSGDARGSRWNSRDMKGFQHMTVRDNTGYVEWNKNDSPETSRKGYSRPQSGWKDVKGFYDRPFGYAEESIALTMDSHTTEPRGEFGSSLSADAGLGTSRAEFGSSVHVGCFICGGKDHRSAYCKNNAAMFD</sequence>
<feature type="region of interest" description="Disordered" evidence="1">
    <location>
        <begin position="699"/>
        <end position="753"/>
    </location>
</feature>
<comment type="caution">
    <text evidence="2">The sequence shown here is derived from an EMBL/GenBank/DDBJ whole genome shotgun (WGS) entry which is preliminary data.</text>
</comment>
<proteinExistence type="predicted"/>
<evidence type="ECO:0000256" key="1">
    <source>
        <dbReference type="SAM" id="MobiDB-lite"/>
    </source>
</evidence>
<dbReference type="InterPro" id="IPR016024">
    <property type="entry name" value="ARM-type_fold"/>
</dbReference>
<evidence type="ECO:0000313" key="2">
    <source>
        <dbReference type="EMBL" id="CAB3981655.1"/>
    </source>
</evidence>
<feature type="region of interest" description="Disordered" evidence="1">
    <location>
        <begin position="580"/>
        <end position="607"/>
    </location>
</feature>
<feature type="region of interest" description="Disordered" evidence="1">
    <location>
        <begin position="21"/>
        <end position="40"/>
    </location>
</feature>
<dbReference type="Proteomes" id="UP001152795">
    <property type="component" value="Unassembled WGS sequence"/>
</dbReference>
<accession>A0A7D9DBD6</accession>
<gene>
    <name evidence="2" type="ORF">PACLA_8A021376</name>
</gene>
<dbReference type="Gene3D" id="1.25.40.180">
    <property type="match status" value="1"/>
</dbReference>
<feature type="compositionally biased region" description="Basic and acidic residues" evidence="1">
    <location>
        <begin position="580"/>
        <end position="598"/>
    </location>
</feature>
<dbReference type="EMBL" id="CACRXK020000414">
    <property type="protein sequence ID" value="CAB3981655.1"/>
    <property type="molecule type" value="Genomic_DNA"/>
</dbReference>
<reference evidence="2" key="1">
    <citation type="submission" date="2020-04" db="EMBL/GenBank/DDBJ databases">
        <authorList>
            <person name="Alioto T."/>
            <person name="Alioto T."/>
            <person name="Gomez Garrido J."/>
        </authorList>
    </citation>
    <scope>NUCLEOTIDE SEQUENCE</scope>
    <source>
        <strain evidence="2">A484AB</strain>
    </source>
</reference>
<keyword evidence="3" id="KW-1185">Reference proteome</keyword>
<evidence type="ECO:0000313" key="3">
    <source>
        <dbReference type="Proteomes" id="UP001152795"/>
    </source>
</evidence>
<feature type="compositionally biased region" description="Polar residues" evidence="1">
    <location>
        <begin position="699"/>
        <end position="710"/>
    </location>
</feature>
<dbReference type="AlphaFoldDB" id="A0A7D9DBD6"/>
<feature type="region of interest" description="Disordered" evidence="1">
    <location>
        <begin position="627"/>
        <end position="652"/>
    </location>
</feature>
<feature type="compositionally biased region" description="Basic and acidic residues" evidence="1">
    <location>
        <begin position="113"/>
        <end position="124"/>
    </location>
</feature>
<feature type="compositionally biased region" description="Low complexity" evidence="1">
    <location>
        <begin position="151"/>
        <end position="169"/>
    </location>
</feature>
<organism evidence="2 3">
    <name type="scientific">Paramuricea clavata</name>
    <name type="common">Red gorgonian</name>
    <name type="synonym">Violescent sea-whip</name>
    <dbReference type="NCBI Taxonomy" id="317549"/>
    <lineage>
        <taxon>Eukaryota</taxon>
        <taxon>Metazoa</taxon>
        <taxon>Cnidaria</taxon>
        <taxon>Anthozoa</taxon>
        <taxon>Octocorallia</taxon>
        <taxon>Malacalcyonacea</taxon>
        <taxon>Plexauridae</taxon>
        <taxon>Paramuricea</taxon>
    </lineage>
</organism>
<feature type="region of interest" description="Disordered" evidence="1">
    <location>
        <begin position="48"/>
        <end position="180"/>
    </location>
</feature>